<dbReference type="RefSeq" id="WP_062927915.1">
    <property type="nucleotide sequence ID" value="NZ_CP015098.1"/>
</dbReference>
<keyword evidence="3" id="KW-1185">Reference proteome</keyword>
<keyword evidence="1" id="KW-0472">Membrane</keyword>
<feature type="transmembrane region" description="Helical" evidence="1">
    <location>
        <begin position="83"/>
        <end position="105"/>
    </location>
</feature>
<protein>
    <recommendedName>
        <fullName evidence="4">Integral membrane protein</fullName>
    </recommendedName>
</protein>
<dbReference type="EMBL" id="CP015098">
    <property type="protein sequence ID" value="AMW11600.1"/>
    <property type="molecule type" value="Genomic_DNA"/>
</dbReference>
<evidence type="ECO:0008006" key="4">
    <source>
        <dbReference type="Google" id="ProtNLM"/>
    </source>
</evidence>
<name>A0A143C355_9ACTN</name>
<evidence type="ECO:0000313" key="3">
    <source>
        <dbReference type="Proteomes" id="UP000076096"/>
    </source>
</evidence>
<dbReference type="Proteomes" id="UP000076096">
    <property type="component" value="Chromosome"/>
</dbReference>
<feature type="transmembrane region" description="Helical" evidence="1">
    <location>
        <begin position="58"/>
        <end position="76"/>
    </location>
</feature>
<evidence type="ECO:0000313" key="2">
    <source>
        <dbReference type="EMBL" id="AMW11600.1"/>
    </source>
</evidence>
<accession>A0A143C355</accession>
<reference evidence="3" key="1">
    <citation type="submission" date="2016-04" db="EMBL/GenBank/DDBJ databases">
        <authorList>
            <person name="Zhang B."/>
        </authorList>
    </citation>
    <scope>NUCLEOTIDE SEQUENCE [LARGE SCALE GENOMIC DNA]</scope>
    <source>
        <strain evidence="3">S10</strain>
    </source>
</reference>
<dbReference type="STRING" id="1783515.A4E84_20145"/>
<feature type="transmembrane region" description="Helical" evidence="1">
    <location>
        <begin position="15"/>
        <end position="38"/>
    </location>
</feature>
<feature type="transmembrane region" description="Helical" evidence="1">
    <location>
        <begin position="111"/>
        <end position="131"/>
    </location>
</feature>
<sequence>MWGAAVARRFSHRRAFLVVLGLGWAGYGGLGIIGQPRYGTARGLADLTRYVPGGLDTLGWMWVVCGAVATLAGLLAGCPRAQAAGYVALAVPGGLWAGVFSAAAASTYPPAVGSACGWGAFTIGVVLVSGMDDPPPLHLRKARR</sequence>
<proteinExistence type="predicted"/>
<keyword evidence="1" id="KW-1133">Transmembrane helix</keyword>
<keyword evidence="1" id="KW-0812">Transmembrane</keyword>
<evidence type="ECO:0000256" key="1">
    <source>
        <dbReference type="SAM" id="Phobius"/>
    </source>
</evidence>
<organism evidence="2 3">
    <name type="scientific">Streptomyces qaidamensis</name>
    <dbReference type="NCBI Taxonomy" id="1783515"/>
    <lineage>
        <taxon>Bacteria</taxon>
        <taxon>Bacillati</taxon>
        <taxon>Actinomycetota</taxon>
        <taxon>Actinomycetes</taxon>
        <taxon>Kitasatosporales</taxon>
        <taxon>Streptomycetaceae</taxon>
        <taxon>Streptomyces</taxon>
        <taxon>Streptomyces aurantiacus group</taxon>
    </lineage>
</organism>
<gene>
    <name evidence="2" type="ORF">A4E84_20145</name>
</gene>
<dbReference type="KEGG" id="stsi:A4E84_20145"/>
<dbReference type="AlphaFoldDB" id="A0A143C355"/>